<sequence>MNIRNMKMLASVWFCRILSPVVAIALLLSLIDVEFSSAASTEASKTAAHSEFHTTQGPVQLTTRVDRNSAQVAEAIQLTLIAEVPDGVRVSFPARTEQLGSFDIRKVEDQLDIPVAQGRKSTRTYFLESLSPGEQEVPAVGVSYLDTREASNTRKLAMSDPVRISIGSLLEGQTDPTQFRDIKGIVEISPPAQEHHYVLLSIVAASVLAGAGFAATYYLRRDRDLSASHWALAELDRLSLQHSAAELSPTEFYTQVTDIVRNFIERRFDVAAPRLTSAEFFQLVEQNHQLSPYLRPLRSFLETADMVKFAGLVPQGNDCDAAIAKARNFVEASSATSLKESA</sequence>
<organism evidence="2 3">
    <name type="scientific">Adhaeretor mobilis</name>
    <dbReference type="NCBI Taxonomy" id="1930276"/>
    <lineage>
        <taxon>Bacteria</taxon>
        <taxon>Pseudomonadati</taxon>
        <taxon>Planctomycetota</taxon>
        <taxon>Planctomycetia</taxon>
        <taxon>Pirellulales</taxon>
        <taxon>Lacipirellulaceae</taxon>
        <taxon>Adhaeretor</taxon>
    </lineage>
</organism>
<dbReference type="AlphaFoldDB" id="A0A517MPU1"/>
<evidence type="ECO:0000256" key="1">
    <source>
        <dbReference type="SAM" id="Phobius"/>
    </source>
</evidence>
<evidence type="ECO:0000313" key="2">
    <source>
        <dbReference type="EMBL" id="QDS96903.1"/>
    </source>
</evidence>
<feature type="transmembrane region" description="Helical" evidence="1">
    <location>
        <begin position="197"/>
        <end position="219"/>
    </location>
</feature>
<reference evidence="2 3" key="1">
    <citation type="submission" date="2019-02" db="EMBL/GenBank/DDBJ databases">
        <title>Deep-cultivation of Planctomycetes and their phenomic and genomic characterization uncovers novel biology.</title>
        <authorList>
            <person name="Wiegand S."/>
            <person name="Jogler M."/>
            <person name="Boedeker C."/>
            <person name="Pinto D."/>
            <person name="Vollmers J."/>
            <person name="Rivas-Marin E."/>
            <person name="Kohn T."/>
            <person name="Peeters S.H."/>
            <person name="Heuer A."/>
            <person name="Rast P."/>
            <person name="Oberbeckmann S."/>
            <person name="Bunk B."/>
            <person name="Jeske O."/>
            <person name="Meyerdierks A."/>
            <person name="Storesund J.E."/>
            <person name="Kallscheuer N."/>
            <person name="Luecker S."/>
            <person name="Lage O.M."/>
            <person name="Pohl T."/>
            <person name="Merkel B.J."/>
            <person name="Hornburger P."/>
            <person name="Mueller R.-W."/>
            <person name="Bruemmer F."/>
            <person name="Labrenz M."/>
            <person name="Spormann A.M."/>
            <person name="Op den Camp H."/>
            <person name="Overmann J."/>
            <person name="Amann R."/>
            <person name="Jetten M.S.M."/>
            <person name="Mascher T."/>
            <person name="Medema M.H."/>
            <person name="Devos D.P."/>
            <person name="Kaster A.-K."/>
            <person name="Ovreas L."/>
            <person name="Rohde M."/>
            <person name="Galperin M.Y."/>
            <person name="Jogler C."/>
        </authorList>
    </citation>
    <scope>NUCLEOTIDE SEQUENCE [LARGE SCALE GENOMIC DNA]</scope>
    <source>
        <strain evidence="2 3">HG15A2</strain>
    </source>
</reference>
<gene>
    <name evidence="2" type="ORF">HG15A2_01620</name>
</gene>
<dbReference type="RefSeq" id="WP_145056868.1">
    <property type="nucleotide sequence ID" value="NZ_CP036263.1"/>
</dbReference>
<dbReference type="Proteomes" id="UP000319852">
    <property type="component" value="Chromosome"/>
</dbReference>
<proteinExistence type="predicted"/>
<keyword evidence="1" id="KW-1133">Transmembrane helix</keyword>
<protein>
    <submittedName>
        <fullName evidence="2">Uncharacterized protein</fullName>
    </submittedName>
</protein>
<keyword evidence="1" id="KW-0812">Transmembrane</keyword>
<accession>A0A517MPU1</accession>
<evidence type="ECO:0000313" key="3">
    <source>
        <dbReference type="Proteomes" id="UP000319852"/>
    </source>
</evidence>
<dbReference type="OrthoDB" id="260093at2"/>
<dbReference type="KEGG" id="amob:HG15A2_01620"/>
<dbReference type="EMBL" id="CP036263">
    <property type="protein sequence ID" value="QDS96903.1"/>
    <property type="molecule type" value="Genomic_DNA"/>
</dbReference>
<keyword evidence="1" id="KW-0472">Membrane</keyword>
<name>A0A517MPU1_9BACT</name>
<keyword evidence="3" id="KW-1185">Reference proteome</keyword>